<feature type="non-terminal residue" evidence="2">
    <location>
        <position position="1"/>
    </location>
</feature>
<comment type="caution">
    <text evidence="2">The sequence shown here is derived from an EMBL/GenBank/DDBJ whole genome shotgun (WGS) entry which is preliminary data.</text>
</comment>
<evidence type="ECO:0000313" key="2">
    <source>
        <dbReference type="EMBL" id="KAJ2841884.1"/>
    </source>
</evidence>
<dbReference type="Proteomes" id="UP001139887">
    <property type="component" value="Unassembled WGS sequence"/>
</dbReference>
<dbReference type="OrthoDB" id="2123378at2759"/>
<gene>
    <name evidence="2" type="ORF">IWW36_006107</name>
</gene>
<feature type="region of interest" description="Disordered" evidence="1">
    <location>
        <begin position="306"/>
        <end position="338"/>
    </location>
</feature>
<organism evidence="2 3">
    <name type="scientific">Coemansia brasiliensis</name>
    <dbReference type="NCBI Taxonomy" id="2650707"/>
    <lineage>
        <taxon>Eukaryota</taxon>
        <taxon>Fungi</taxon>
        <taxon>Fungi incertae sedis</taxon>
        <taxon>Zoopagomycota</taxon>
        <taxon>Kickxellomycotina</taxon>
        <taxon>Kickxellomycetes</taxon>
        <taxon>Kickxellales</taxon>
        <taxon>Kickxellaceae</taxon>
        <taxon>Coemansia</taxon>
    </lineage>
</organism>
<protein>
    <submittedName>
        <fullName evidence="2">Uncharacterized protein</fullName>
    </submittedName>
</protein>
<proteinExistence type="predicted"/>
<sequence length="338" mass="37676">RKEEQRKSFLDSVDIPVSELSESSESVPYIEQTDPREMAYISQEFQVPGEGKYKTPEFDADLFMGTPRKRLVLRSQPRTFSERVLSEVNELDVTINTDVQGTVRMRTAGQFAYEPAGTVRPATIPQYVSPLNGVPAGPFFMPPKAAAKAGYLYMRILSIEDMEEPPSSVYFVIRNGIDTLATTPVPVGGVSTSTINQEFRILTDPEVSITMWMRFRSEAIISRESRSGPLARAYGESSCMPPLLRRLVRRNTRSRNAWQCASPADSVFDFAAAQSRFDAGARRAGPMPRTDAFPARVSSAYMRNQFQRQQPMAEESDPRSLNATQAPSSVFYEPGGNA</sequence>
<evidence type="ECO:0000256" key="1">
    <source>
        <dbReference type="SAM" id="MobiDB-lite"/>
    </source>
</evidence>
<dbReference type="AlphaFoldDB" id="A0A9W8LXH2"/>
<evidence type="ECO:0000313" key="3">
    <source>
        <dbReference type="Proteomes" id="UP001139887"/>
    </source>
</evidence>
<feature type="compositionally biased region" description="Polar residues" evidence="1">
    <location>
        <begin position="319"/>
        <end position="328"/>
    </location>
</feature>
<keyword evidence="3" id="KW-1185">Reference proteome</keyword>
<reference evidence="2" key="1">
    <citation type="submission" date="2022-07" db="EMBL/GenBank/DDBJ databases">
        <title>Phylogenomic reconstructions and comparative analyses of Kickxellomycotina fungi.</title>
        <authorList>
            <person name="Reynolds N.K."/>
            <person name="Stajich J.E."/>
            <person name="Barry K."/>
            <person name="Grigoriev I.V."/>
            <person name="Crous P."/>
            <person name="Smith M.E."/>
        </authorList>
    </citation>
    <scope>NUCLEOTIDE SEQUENCE</scope>
    <source>
        <strain evidence="2">NRRL 1566</strain>
    </source>
</reference>
<dbReference type="EMBL" id="JANBUW010002001">
    <property type="protein sequence ID" value="KAJ2841884.1"/>
    <property type="molecule type" value="Genomic_DNA"/>
</dbReference>
<feature type="non-terminal residue" evidence="2">
    <location>
        <position position="338"/>
    </location>
</feature>
<accession>A0A9W8LXH2</accession>
<name>A0A9W8LXH2_9FUNG</name>